<dbReference type="Proteomes" id="UP001179952">
    <property type="component" value="Unassembled WGS sequence"/>
</dbReference>
<evidence type="ECO:0000313" key="2">
    <source>
        <dbReference type="Proteomes" id="UP001179952"/>
    </source>
</evidence>
<organism evidence="1 2">
    <name type="scientific">Acorus gramineus</name>
    <name type="common">Dwarf sweet flag</name>
    <dbReference type="NCBI Taxonomy" id="55184"/>
    <lineage>
        <taxon>Eukaryota</taxon>
        <taxon>Viridiplantae</taxon>
        <taxon>Streptophyta</taxon>
        <taxon>Embryophyta</taxon>
        <taxon>Tracheophyta</taxon>
        <taxon>Spermatophyta</taxon>
        <taxon>Magnoliopsida</taxon>
        <taxon>Liliopsida</taxon>
        <taxon>Acoraceae</taxon>
        <taxon>Acorus</taxon>
    </lineage>
</organism>
<proteinExistence type="predicted"/>
<dbReference type="EMBL" id="JAUJYN010000004">
    <property type="protein sequence ID" value="KAK1274393.1"/>
    <property type="molecule type" value="Genomic_DNA"/>
</dbReference>
<protein>
    <submittedName>
        <fullName evidence="1">Uncharacterized protein</fullName>
    </submittedName>
</protein>
<evidence type="ECO:0000313" key="1">
    <source>
        <dbReference type="EMBL" id="KAK1274393.1"/>
    </source>
</evidence>
<accession>A0AAV9BCC6</accession>
<keyword evidence="2" id="KW-1185">Reference proteome</keyword>
<comment type="caution">
    <text evidence="1">The sequence shown here is derived from an EMBL/GenBank/DDBJ whole genome shotgun (WGS) entry which is preliminary data.</text>
</comment>
<sequence length="52" mass="5962">MYPHNPIIIIKRNQKAKRHTMRQSKFVAHGRCGDAKTVPTAYSLECTILYSS</sequence>
<dbReference type="AlphaFoldDB" id="A0AAV9BCC6"/>
<gene>
    <name evidence="1" type="ORF">QJS04_geneDACA022571</name>
</gene>
<reference evidence="1" key="2">
    <citation type="submission" date="2023-06" db="EMBL/GenBank/DDBJ databases">
        <authorList>
            <person name="Ma L."/>
            <person name="Liu K.-W."/>
            <person name="Li Z."/>
            <person name="Hsiao Y.-Y."/>
            <person name="Qi Y."/>
            <person name="Fu T."/>
            <person name="Tang G."/>
            <person name="Zhang D."/>
            <person name="Sun W.-H."/>
            <person name="Liu D.-K."/>
            <person name="Li Y."/>
            <person name="Chen G.-Z."/>
            <person name="Liu X.-D."/>
            <person name="Liao X.-Y."/>
            <person name="Jiang Y.-T."/>
            <person name="Yu X."/>
            <person name="Hao Y."/>
            <person name="Huang J."/>
            <person name="Zhao X.-W."/>
            <person name="Ke S."/>
            <person name="Chen Y.-Y."/>
            <person name="Wu W.-L."/>
            <person name="Hsu J.-L."/>
            <person name="Lin Y.-F."/>
            <person name="Huang M.-D."/>
            <person name="Li C.-Y."/>
            <person name="Huang L."/>
            <person name="Wang Z.-W."/>
            <person name="Zhao X."/>
            <person name="Zhong W.-Y."/>
            <person name="Peng D.-H."/>
            <person name="Ahmad S."/>
            <person name="Lan S."/>
            <person name="Zhang J.-S."/>
            <person name="Tsai W.-C."/>
            <person name="Van De Peer Y."/>
            <person name="Liu Z.-J."/>
        </authorList>
    </citation>
    <scope>NUCLEOTIDE SEQUENCE</scope>
    <source>
        <strain evidence="1">SCP</strain>
        <tissue evidence="1">Leaves</tissue>
    </source>
</reference>
<reference evidence="1" key="1">
    <citation type="journal article" date="2023" name="Nat. Commun.">
        <title>Diploid and tetraploid genomes of Acorus and the evolution of monocots.</title>
        <authorList>
            <person name="Ma L."/>
            <person name="Liu K.W."/>
            <person name="Li Z."/>
            <person name="Hsiao Y.Y."/>
            <person name="Qi Y."/>
            <person name="Fu T."/>
            <person name="Tang G.D."/>
            <person name="Zhang D."/>
            <person name="Sun W.H."/>
            <person name="Liu D.K."/>
            <person name="Li Y."/>
            <person name="Chen G.Z."/>
            <person name="Liu X.D."/>
            <person name="Liao X.Y."/>
            <person name="Jiang Y.T."/>
            <person name="Yu X."/>
            <person name="Hao Y."/>
            <person name="Huang J."/>
            <person name="Zhao X.W."/>
            <person name="Ke S."/>
            <person name="Chen Y.Y."/>
            <person name="Wu W.L."/>
            <person name="Hsu J.L."/>
            <person name="Lin Y.F."/>
            <person name="Huang M.D."/>
            <person name="Li C.Y."/>
            <person name="Huang L."/>
            <person name="Wang Z.W."/>
            <person name="Zhao X."/>
            <person name="Zhong W.Y."/>
            <person name="Peng D.H."/>
            <person name="Ahmad S."/>
            <person name="Lan S."/>
            <person name="Zhang J.S."/>
            <person name="Tsai W.C."/>
            <person name="Van de Peer Y."/>
            <person name="Liu Z.J."/>
        </authorList>
    </citation>
    <scope>NUCLEOTIDE SEQUENCE</scope>
    <source>
        <strain evidence="1">SCP</strain>
    </source>
</reference>
<name>A0AAV9BCC6_ACOGR</name>